<evidence type="ECO:0000256" key="2">
    <source>
        <dbReference type="ARBA" id="ARBA00023015"/>
    </source>
</evidence>
<name>A0ABW4VL87_9BACT</name>
<protein>
    <submittedName>
        <fullName evidence="7">RNA polymerase sigma factor</fullName>
    </submittedName>
</protein>
<evidence type="ECO:0000256" key="4">
    <source>
        <dbReference type="ARBA" id="ARBA00023163"/>
    </source>
</evidence>
<dbReference type="InterPro" id="IPR039425">
    <property type="entry name" value="RNA_pol_sigma-70-like"/>
</dbReference>
<dbReference type="PANTHER" id="PTHR43133:SF46">
    <property type="entry name" value="RNA POLYMERASE SIGMA-70 FACTOR ECF SUBFAMILY"/>
    <property type="match status" value="1"/>
</dbReference>
<organism evidence="7 8">
    <name type="scientific">Belliella marina</name>
    <dbReference type="NCBI Taxonomy" id="1644146"/>
    <lineage>
        <taxon>Bacteria</taxon>
        <taxon>Pseudomonadati</taxon>
        <taxon>Bacteroidota</taxon>
        <taxon>Cytophagia</taxon>
        <taxon>Cytophagales</taxon>
        <taxon>Cyclobacteriaceae</taxon>
        <taxon>Belliella</taxon>
    </lineage>
</organism>
<keyword evidence="8" id="KW-1185">Reference proteome</keyword>
<keyword evidence="3" id="KW-0731">Sigma factor</keyword>
<comment type="caution">
    <text evidence="7">The sequence shown here is derived from an EMBL/GenBank/DDBJ whole genome shotgun (WGS) entry which is preliminary data.</text>
</comment>
<dbReference type="InterPro" id="IPR013325">
    <property type="entry name" value="RNA_pol_sigma_r2"/>
</dbReference>
<dbReference type="InterPro" id="IPR014284">
    <property type="entry name" value="RNA_pol_sigma-70_dom"/>
</dbReference>
<dbReference type="InterPro" id="IPR013249">
    <property type="entry name" value="RNA_pol_sigma70_r4_t2"/>
</dbReference>
<reference evidence="8" key="1">
    <citation type="journal article" date="2019" name="Int. J. Syst. Evol. Microbiol.">
        <title>The Global Catalogue of Microorganisms (GCM) 10K type strain sequencing project: providing services to taxonomists for standard genome sequencing and annotation.</title>
        <authorList>
            <consortium name="The Broad Institute Genomics Platform"/>
            <consortium name="The Broad Institute Genome Sequencing Center for Infectious Disease"/>
            <person name="Wu L."/>
            <person name="Ma J."/>
        </authorList>
    </citation>
    <scope>NUCLEOTIDE SEQUENCE [LARGE SCALE GENOMIC DNA]</scope>
    <source>
        <strain evidence="8">CGMCC 1.15180</strain>
    </source>
</reference>
<dbReference type="InterPro" id="IPR007627">
    <property type="entry name" value="RNA_pol_sigma70_r2"/>
</dbReference>
<comment type="similarity">
    <text evidence="1">Belongs to the sigma-70 factor family. ECF subfamily.</text>
</comment>
<dbReference type="Gene3D" id="1.10.1740.10">
    <property type="match status" value="1"/>
</dbReference>
<gene>
    <name evidence="7" type="ORF">ACFSKL_04480</name>
</gene>
<dbReference type="InterPro" id="IPR036388">
    <property type="entry name" value="WH-like_DNA-bd_sf"/>
</dbReference>
<dbReference type="EMBL" id="JBHUHR010000015">
    <property type="protein sequence ID" value="MFD2034033.1"/>
    <property type="molecule type" value="Genomic_DNA"/>
</dbReference>
<keyword evidence="4" id="KW-0804">Transcription</keyword>
<proteinExistence type="inferred from homology"/>
<dbReference type="SUPFAM" id="SSF88946">
    <property type="entry name" value="Sigma2 domain of RNA polymerase sigma factors"/>
    <property type="match status" value="1"/>
</dbReference>
<evidence type="ECO:0000313" key="7">
    <source>
        <dbReference type="EMBL" id="MFD2034033.1"/>
    </source>
</evidence>
<dbReference type="SUPFAM" id="SSF88659">
    <property type="entry name" value="Sigma3 and sigma4 domains of RNA polymerase sigma factors"/>
    <property type="match status" value="1"/>
</dbReference>
<dbReference type="Pfam" id="PF04542">
    <property type="entry name" value="Sigma70_r2"/>
    <property type="match status" value="1"/>
</dbReference>
<accession>A0ABW4VL87</accession>
<evidence type="ECO:0000259" key="6">
    <source>
        <dbReference type="Pfam" id="PF08281"/>
    </source>
</evidence>
<dbReference type="Proteomes" id="UP001597361">
    <property type="component" value="Unassembled WGS sequence"/>
</dbReference>
<dbReference type="Gene3D" id="1.10.10.10">
    <property type="entry name" value="Winged helix-like DNA-binding domain superfamily/Winged helix DNA-binding domain"/>
    <property type="match status" value="1"/>
</dbReference>
<sequence>MDFPDDSLLHQIKKGDSKAFETLFDRYYKLLATQAYARIEDWDKSEDIVQDIFADIWLKRAKLNIQSSLRGYLLSAVKYKVYRHIDQSRLTDSLQGHHDINQSISGDILAFEELYEELNHLLDSLPSKEQEVFRLSRFHQLSTEEIANKLNIAPQTVHNKMHQTLRFLRSELKHHLFIL</sequence>
<dbReference type="InterPro" id="IPR013324">
    <property type="entry name" value="RNA_pol_sigma_r3/r4-like"/>
</dbReference>
<evidence type="ECO:0000256" key="1">
    <source>
        <dbReference type="ARBA" id="ARBA00010641"/>
    </source>
</evidence>
<evidence type="ECO:0000256" key="3">
    <source>
        <dbReference type="ARBA" id="ARBA00023082"/>
    </source>
</evidence>
<dbReference type="PANTHER" id="PTHR43133">
    <property type="entry name" value="RNA POLYMERASE ECF-TYPE SIGMA FACTO"/>
    <property type="match status" value="1"/>
</dbReference>
<dbReference type="Pfam" id="PF08281">
    <property type="entry name" value="Sigma70_r4_2"/>
    <property type="match status" value="1"/>
</dbReference>
<evidence type="ECO:0000259" key="5">
    <source>
        <dbReference type="Pfam" id="PF04542"/>
    </source>
</evidence>
<dbReference type="NCBIfam" id="TIGR02937">
    <property type="entry name" value="sigma70-ECF"/>
    <property type="match status" value="1"/>
</dbReference>
<evidence type="ECO:0000313" key="8">
    <source>
        <dbReference type="Proteomes" id="UP001597361"/>
    </source>
</evidence>
<dbReference type="NCBIfam" id="TIGR02985">
    <property type="entry name" value="Sig70_bacteroi1"/>
    <property type="match status" value="1"/>
</dbReference>
<feature type="domain" description="RNA polymerase sigma-70 region 2" evidence="5">
    <location>
        <begin position="23"/>
        <end position="88"/>
    </location>
</feature>
<dbReference type="InterPro" id="IPR014327">
    <property type="entry name" value="RNA_pol_sigma70_bacteroid"/>
</dbReference>
<feature type="domain" description="RNA polymerase sigma factor 70 region 4 type 2" evidence="6">
    <location>
        <begin position="116"/>
        <end position="168"/>
    </location>
</feature>
<keyword evidence="2" id="KW-0805">Transcription regulation</keyword>
<dbReference type="CDD" id="cd06171">
    <property type="entry name" value="Sigma70_r4"/>
    <property type="match status" value="1"/>
</dbReference>
<dbReference type="RefSeq" id="WP_376883861.1">
    <property type="nucleotide sequence ID" value="NZ_JBHUHR010000015.1"/>
</dbReference>